<accession>A0ABX5BLZ8</accession>
<organism evidence="2 3">
    <name type="scientific">Xanthomonas bromi</name>
    <dbReference type="NCBI Taxonomy" id="56449"/>
    <lineage>
        <taxon>Bacteria</taxon>
        <taxon>Pseudomonadati</taxon>
        <taxon>Pseudomonadota</taxon>
        <taxon>Gammaproteobacteria</taxon>
        <taxon>Lysobacterales</taxon>
        <taxon>Lysobacteraceae</taxon>
        <taxon>Xanthomonas</taxon>
    </lineage>
</organism>
<evidence type="ECO:0000313" key="3">
    <source>
        <dbReference type="Proteomes" id="UP000239710"/>
    </source>
</evidence>
<evidence type="ECO:0000256" key="1">
    <source>
        <dbReference type="SAM" id="MobiDB-lite"/>
    </source>
</evidence>
<sequence>MSHHLPESYSAWRHCIEIDCAQPLTATFIAQRLAALHDPADHHTEPPRVSRRPLGLSHADMADS</sequence>
<keyword evidence="3" id="KW-1185">Reference proteome</keyword>
<protein>
    <submittedName>
        <fullName evidence="2">Uncharacterized protein</fullName>
    </submittedName>
</protein>
<feature type="non-terminal residue" evidence="2">
    <location>
        <position position="64"/>
    </location>
</feature>
<dbReference type="EMBL" id="MDCE01000031">
    <property type="protein sequence ID" value="PPV05356.1"/>
    <property type="molecule type" value="Genomic_DNA"/>
</dbReference>
<reference evidence="2 3" key="1">
    <citation type="submission" date="2016-08" db="EMBL/GenBank/DDBJ databases">
        <title>Evolution of the type three secretion system and type three effector repertoires in Xanthomonas.</title>
        <authorList>
            <person name="Merda D."/>
            <person name="Briand M."/>
            <person name="Bosis E."/>
            <person name="Rousseau C."/>
            <person name="Portier P."/>
            <person name="Jacques M.-A."/>
            <person name="Fischer-Le Saux M."/>
        </authorList>
    </citation>
    <scope>NUCLEOTIDE SEQUENCE [LARGE SCALE GENOMIC DNA]</scope>
    <source>
        <strain evidence="2 3">CFBP1976</strain>
    </source>
</reference>
<evidence type="ECO:0000313" key="2">
    <source>
        <dbReference type="EMBL" id="PPV05356.1"/>
    </source>
</evidence>
<dbReference type="Proteomes" id="UP000239710">
    <property type="component" value="Unassembled WGS sequence"/>
</dbReference>
<gene>
    <name evidence="2" type="ORF">XbrCFBP1976_17690</name>
</gene>
<feature type="compositionally biased region" description="Basic and acidic residues" evidence="1">
    <location>
        <begin position="38"/>
        <end position="48"/>
    </location>
</feature>
<feature type="region of interest" description="Disordered" evidence="1">
    <location>
        <begin position="38"/>
        <end position="64"/>
    </location>
</feature>
<proteinExistence type="predicted"/>
<comment type="caution">
    <text evidence="2">The sequence shown here is derived from an EMBL/GenBank/DDBJ whole genome shotgun (WGS) entry which is preliminary data.</text>
</comment>
<name>A0ABX5BLZ8_9XANT</name>